<dbReference type="GO" id="GO:0008531">
    <property type="term" value="F:riboflavin kinase activity"/>
    <property type="evidence" value="ECO:0007669"/>
    <property type="project" value="UniProtKB-UniRule"/>
</dbReference>
<feature type="domain" description="Riboflavin kinase" evidence="15">
    <location>
        <begin position="180"/>
        <end position="310"/>
    </location>
</feature>
<dbReference type="Proteomes" id="UP000245202">
    <property type="component" value="Unassembled WGS sequence"/>
</dbReference>
<reference evidence="16 17" key="1">
    <citation type="submission" date="2017-08" db="EMBL/GenBank/DDBJ databases">
        <title>Substantial Increase in Enzyme Production by Combined Drug-Resistance Mutations in Paenibacillus agaridevorans.</title>
        <authorList>
            <person name="Tanaka Y."/>
            <person name="Funane K."/>
            <person name="Hosaka T."/>
            <person name="Shiwa Y."/>
            <person name="Fujita N."/>
            <person name="Miyazaki T."/>
            <person name="Yoshikawa H."/>
            <person name="Murakami K."/>
            <person name="Kasahara K."/>
            <person name="Inaoka T."/>
            <person name="Hiraga Y."/>
            <person name="Ochi K."/>
        </authorList>
    </citation>
    <scope>NUCLEOTIDE SEQUENCE [LARGE SCALE GENOMIC DNA]</scope>
    <source>
        <strain evidence="16 17">T-3040</strain>
    </source>
</reference>
<keyword evidence="7 14" id="KW-0547">Nucleotide-binding</keyword>
<comment type="catalytic activity">
    <reaction evidence="12 14">
        <text>riboflavin + ATP = FMN + ADP + H(+)</text>
        <dbReference type="Rhea" id="RHEA:14357"/>
        <dbReference type="ChEBI" id="CHEBI:15378"/>
        <dbReference type="ChEBI" id="CHEBI:30616"/>
        <dbReference type="ChEBI" id="CHEBI:57986"/>
        <dbReference type="ChEBI" id="CHEBI:58210"/>
        <dbReference type="ChEBI" id="CHEBI:456216"/>
        <dbReference type="EC" id="2.7.1.26"/>
    </reaction>
</comment>
<evidence type="ECO:0000256" key="13">
    <source>
        <dbReference type="ARBA" id="ARBA00049494"/>
    </source>
</evidence>
<keyword evidence="9 14" id="KW-0274">FAD</keyword>
<accession>A0A2R5ESW0</accession>
<evidence type="ECO:0000256" key="3">
    <source>
        <dbReference type="ARBA" id="ARBA00022630"/>
    </source>
</evidence>
<evidence type="ECO:0000313" key="17">
    <source>
        <dbReference type="Proteomes" id="UP000245202"/>
    </source>
</evidence>
<evidence type="ECO:0000256" key="1">
    <source>
        <dbReference type="ARBA" id="ARBA00004726"/>
    </source>
</evidence>
<comment type="pathway">
    <text evidence="2 14">Cofactor biosynthesis; FMN biosynthesis; FMN from riboflavin (ATP route): step 1/1.</text>
</comment>
<protein>
    <recommendedName>
        <fullName evidence="14">Riboflavin biosynthesis protein</fullName>
    </recommendedName>
    <domain>
        <recommendedName>
            <fullName evidence="14">Riboflavin kinase</fullName>
            <ecNumber evidence="14">2.7.1.26</ecNumber>
        </recommendedName>
        <alternativeName>
            <fullName evidence="14">Flavokinase</fullName>
        </alternativeName>
    </domain>
    <domain>
        <recommendedName>
            <fullName evidence="14">FMN adenylyltransferase</fullName>
            <ecNumber evidence="14">2.7.7.2</ecNumber>
        </recommendedName>
        <alternativeName>
            <fullName evidence="14">FAD pyrophosphorylase</fullName>
        </alternativeName>
        <alternativeName>
            <fullName evidence="14">FAD synthase</fullName>
        </alternativeName>
    </domain>
</protein>
<gene>
    <name evidence="16" type="ORF">PAT3040_03866</name>
</gene>
<evidence type="ECO:0000256" key="12">
    <source>
        <dbReference type="ARBA" id="ARBA00047880"/>
    </source>
</evidence>
<dbReference type="GO" id="GO:0009231">
    <property type="term" value="P:riboflavin biosynthetic process"/>
    <property type="evidence" value="ECO:0007669"/>
    <property type="project" value="InterPro"/>
</dbReference>
<dbReference type="InterPro" id="IPR023468">
    <property type="entry name" value="Riboflavin_kinase"/>
</dbReference>
<dbReference type="Gene3D" id="2.40.30.30">
    <property type="entry name" value="Riboflavin kinase-like"/>
    <property type="match status" value="1"/>
</dbReference>
<organism evidence="16 17">
    <name type="scientific">Paenibacillus agaridevorans</name>
    <dbReference type="NCBI Taxonomy" id="171404"/>
    <lineage>
        <taxon>Bacteria</taxon>
        <taxon>Bacillati</taxon>
        <taxon>Bacillota</taxon>
        <taxon>Bacilli</taxon>
        <taxon>Bacillales</taxon>
        <taxon>Paenibacillaceae</taxon>
        <taxon>Paenibacillus</taxon>
    </lineage>
</organism>
<sequence length="326" mass="36714">MEYIEVTSKPPEDSKPITLVIGKFDGVHRGHVMLLQKALDYRDGMLAVMSFTDHPNWILRNDIEYKRSLTPLMQKIALMQNLGAERFYNIQFTPKYAQIPARDFVIHYLSRLNIKRLVVGDGFHLGKGRESDTNDLIGYCKEINVAVSVIPLLKDNEEKISSTTIRSHIKEGRIEAAGKLLGRHYVVAGEVIHGNALGRELGFPTINLGHGAEQYVPPKAGVYAGSAEICHSPNESEHRHALISAGYRPTVDGGNYLIEANLLDFSGDVYGKKVNLSFYSYLREELKFNNLEELVKQMKLDELQARAYFQMHHTKQAIIASSKFIG</sequence>
<dbReference type="PANTHER" id="PTHR22749">
    <property type="entry name" value="RIBOFLAVIN KINASE/FMN ADENYLYLTRANSFERASE"/>
    <property type="match status" value="1"/>
</dbReference>
<evidence type="ECO:0000256" key="10">
    <source>
        <dbReference type="ARBA" id="ARBA00022840"/>
    </source>
</evidence>
<dbReference type="InterPro" id="IPR023465">
    <property type="entry name" value="Riboflavin_kinase_dom_sf"/>
</dbReference>
<evidence type="ECO:0000259" key="15">
    <source>
        <dbReference type="SMART" id="SM00904"/>
    </source>
</evidence>
<dbReference type="CDD" id="cd02064">
    <property type="entry name" value="FAD_synthetase_N"/>
    <property type="match status" value="1"/>
</dbReference>
<keyword evidence="4 14" id="KW-0288">FMN</keyword>
<name>A0A2R5ESW0_9BACL</name>
<comment type="similarity">
    <text evidence="14">Belongs to the ribF family.</text>
</comment>
<comment type="caution">
    <text evidence="16">The sequence shown here is derived from an EMBL/GenBank/DDBJ whole genome shotgun (WGS) entry which is preliminary data.</text>
</comment>
<dbReference type="SUPFAM" id="SSF52374">
    <property type="entry name" value="Nucleotidylyl transferase"/>
    <property type="match status" value="1"/>
</dbReference>
<dbReference type="EC" id="2.7.7.2" evidence="14"/>
<evidence type="ECO:0000256" key="5">
    <source>
        <dbReference type="ARBA" id="ARBA00022679"/>
    </source>
</evidence>
<evidence type="ECO:0000313" key="16">
    <source>
        <dbReference type="EMBL" id="GBG09225.1"/>
    </source>
</evidence>
<dbReference type="GO" id="GO:0003919">
    <property type="term" value="F:FMN adenylyltransferase activity"/>
    <property type="evidence" value="ECO:0007669"/>
    <property type="project" value="UniProtKB-UniRule"/>
</dbReference>
<dbReference type="NCBIfam" id="TIGR00083">
    <property type="entry name" value="ribF"/>
    <property type="match status" value="1"/>
</dbReference>
<evidence type="ECO:0000256" key="9">
    <source>
        <dbReference type="ARBA" id="ARBA00022827"/>
    </source>
</evidence>
<keyword evidence="8 14" id="KW-0418">Kinase</keyword>
<dbReference type="Gene3D" id="3.40.50.620">
    <property type="entry name" value="HUPs"/>
    <property type="match status" value="1"/>
</dbReference>
<comment type="catalytic activity">
    <reaction evidence="13 14">
        <text>FMN + ATP + H(+) = FAD + diphosphate</text>
        <dbReference type="Rhea" id="RHEA:17237"/>
        <dbReference type="ChEBI" id="CHEBI:15378"/>
        <dbReference type="ChEBI" id="CHEBI:30616"/>
        <dbReference type="ChEBI" id="CHEBI:33019"/>
        <dbReference type="ChEBI" id="CHEBI:57692"/>
        <dbReference type="ChEBI" id="CHEBI:58210"/>
        <dbReference type="EC" id="2.7.7.2"/>
    </reaction>
</comment>
<evidence type="ECO:0000256" key="8">
    <source>
        <dbReference type="ARBA" id="ARBA00022777"/>
    </source>
</evidence>
<comment type="pathway">
    <text evidence="1 14">Cofactor biosynthesis; FAD biosynthesis; FAD from FMN: step 1/1.</text>
</comment>
<keyword evidence="3 14" id="KW-0285">Flavoprotein</keyword>
<dbReference type="InterPro" id="IPR015864">
    <property type="entry name" value="FAD_synthase"/>
</dbReference>
<evidence type="ECO:0000256" key="6">
    <source>
        <dbReference type="ARBA" id="ARBA00022695"/>
    </source>
</evidence>
<dbReference type="EC" id="2.7.1.26" evidence="14"/>
<dbReference type="InterPro" id="IPR014729">
    <property type="entry name" value="Rossmann-like_a/b/a_fold"/>
</dbReference>
<evidence type="ECO:0000256" key="2">
    <source>
        <dbReference type="ARBA" id="ARBA00005201"/>
    </source>
</evidence>
<proteinExistence type="inferred from homology"/>
<dbReference type="SUPFAM" id="SSF82114">
    <property type="entry name" value="Riboflavin kinase-like"/>
    <property type="match status" value="1"/>
</dbReference>
<dbReference type="GO" id="GO:0005524">
    <property type="term" value="F:ATP binding"/>
    <property type="evidence" value="ECO:0007669"/>
    <property type="project" value="UniProtKB-UniRule"/>
</dbReference>
<dbReference type="GO" id="GO:0006747">
    <property type="term" value="P:FAD biosynthetic process"/>
    <property type="evidence" value="ECO:0007669"/>
    <property type="project" value="UniProtKB-UniRule"/>
</dbReference>
<dbReference type="InterPro" id="IPR015865">
    <property type="entry name" value="Riboflavin_kinase_bac/euk"/>
</dbReference>
<evidence type="ECO:0000256" key="11">
    <source>
        <dbReference type="ARBA" id="ARBA00023268"/>
    </source>
</evidence>
<keyword evidence="11" id="KW-0511">Multifunctional enzyme</keyword>
<dbReference type="GO" id="GO:0009398">
    <property type="term" value="P:FMN biosynthetic process"/>
    <property type="evidence" value="ECO:0007669"/>
    <property type="project" value="UniProtKB-UniRule"/>
</dbReference>
<dbReference type="UniPathway" id="UPA00276">
    <property type="reaction ID" value="UER00406"/>
</dbReference>
<keyword evidence="6 14" id="KW-0548">Nucleotidyltransferase</keyword>
<keyword evidence="5 14" id="KW-0808">Transferase</keyword>
<dbReference type="PANTHER" id="PTHR22749:SF6">
    <property type="entry name" value="RIBOFLAVIN KINASE"/>
    <property type="match status" value="1"/>
</dbReference>
<dbReference type="EMBL" id="BDQX01000205">
    <property type="protein sequence ID" value="GBG09225.1"/>
    <property type="molecule type" value="Genomic_DNA"/>
</dbReference>
<dbReference type="Pfam" id="PF01687">
    <property type="entry name" value="Flavokinase"/>
    <property type="match status" value="1"/>
</dbReference>
<dbReference type="PIRSF" id="PIRSF004491">
    <property type="entry name" value="FAD_Synth"/>
    <property type="match status" value="1"/>
</dbReference>
<keyword evidence="10 14" id="KW-0067">ATP-binding</keyword>
<dbReference type="InterPro" id="IPR002606">
    <property type="entry name" value="Riboflavin_kinase_bac"/>
</dbReference>
<dbReference type="AlphaFoldDB" id="A0A2R5ESW0"/>
<dbReference type="SMART" id="SM00904">
    <property type="entry name" value="Flavokinase"/>
    <property type="match status" value="1"/>
</dbReference>
<evidence type="ECO:0000256" key="14">
    <source>
        <dbReference type="PIRNR" id="PIRNR004491"/>
    </source>
</evidence>
<dbReference type="Pfam" id="PF06574">
    <property type="entry name" value="FAD_syn"/>
    <property type="match status" value="1"/>
</dbReference>
<evidence type="ECO:0000256" key="7">
    <source>
        <dbReference type="ARBA" id="ARBA00022741"/>
    </source>
</evidence>
<evidence type="ECO:0000256" key="4">
    <source>
        <dbReference type="ARBA" id="ARBA00022643"/>
    </source>
</evidence>
<dbReference type="RefSeq" id="WP_108994005.1">
    <property type="nucleotide sequence ID" value="NZ_BDQX01000205.1"/>
</dbReference>
<dbReference type="UniPathway" id="UPA00277">
    <property type="reaction ID" value="UER00407"/>
</dbReference>
<keyword evidence="17" id="KW-1185">Reference proteome</keyword>